<feature type="binding site" evidence="2">
    <location>
        <begin position="459"/>
        <end position="462"/>
    </location>
    <ligand>
        <name>ATP</name>
        <dbReference type="ChEBI" id="CHEBI:30616"/>
    </ligand>
</feature>
<feature type="domain" description="Diol dehydratase reactivase ATPase-like" evidence="3">
    <location>
        <begin position="275"/>
        <end position="602"/>
    </location>
</feature>
<dbReference type="PIRSF" id="PIRSF011502">
    <property type="entry name" value="DdrA_PduG"/>
    <property type="match status" value="1"/>
</dbReference>
<comment type="caution">
    <text evidence="5">The sequence shown here is derived from an EMBL/GenBank/DDBJ whole genome shotgun (WGS) entry which is preliminary data.</text>
</comment>
<evidence type="ECO:0000256" key="1">
    <source>
        <dbReference type="PIRSR" id="PIRSR011502-1"/>
    </source>
</evidence>
<organism evidence="5">
    <name type="scientific">Klebsiella quasipneumoniae</name>
    <dbReference type="NCBI Taxonomy" id="1463165"/>
    <lineage>
        <taxon>Bacteria</taxon>
        <taxon>Pseudomonadati</taxon>
        <taxon>Pseudomonadota</taxon>
        <taxon>Gammaproteobacteria</taxon>
        <taxon>Enterobacterales</taxon>
        <taxon>Enterobacteriaceae</taxon>
        <taxon>Klebsiella/Raoultella group</taxon>
        <taxon>Klebsiella</taxon>
        <taxon>Klebsiella pneumoniae complex</taxon>
    </lineage>
</organism>
<dbReference type="Gene3D" id="3.90.470.30">
    <property type="match status" value="1"/>
</dbReference>
<feature type="domain" description="DD-reactivating factor swiveling" evidence="4">
    <location>
        <begin position="93"/>
        <end position="254"/>
    </location>
</feature>
<evidence type="ECO:0000256" key="2">
    <source>
        <dbReference type="PIRSR" id="PIRSR011502-2"/>
    </source>
</evidence>
<feature type="binding site" evidence="1">
    <location>
        <position position="105"/>
    </location>
    <ligand>
        <name>Mg(2+)</name>
        <dbReference type="ChEBI" id="CHEBI:18420"/>
    </ligand>
</feature>
<dbReference type="EMBL" id="SDCO01000002">
    <property type="protein sequence ID" value="TCX64859.1"/>
    <property type="molecule type" value="Genomic_DNA"/>
</dbReference>
<name>A0A483KX04_9ENTR</name>
<feature type="binding site" evidence="2">
    <location>
        <position position="591"/>
    </location>
    <ligand>
        <name>ATP</name>
        <dbReference type="ChEBI" id="CHEBI:30616"/>
    </ligand>
</feature>
<dbReference type="GO" id="GO:0005524">
    <property type="term" value="F:ATP binding"/>
    <property type="evidence" value="ECO:0007669"/>
    <property type="project" value="UniProtKB-KW"/>
</dbReference>
<dbReference type="InterPro" id="IPR012340">
    <property type="entry name" value="NA-bd_OB-fold"/>
</dbReference>
<dbReference type="InterPro" id="IPR043129">
    <property type="entry name" value="ATPase_NBD"/>
</dbReference>
<dbReference type="InterPro" id="IPR009191">
    <property type="entry name" value="DDRA"/>
</dbReference>
<dbReference type="NCBIfam" id="TIGR04491">
    <property type="entry name" value="reactive_PduG"/>
    <property type="match status" value="1"/>
</dbReference>
<gene>
    <name evidence="5" type="ORF">ETE84_05150</name>
</gene>
<accession>A0A483KX04</accession>
<dbReference type="GO" id="GO:0046872">
    <property type="term" value="F:metal ion binding"/>
    <property type="evidence" value="ECO:0007669"/>
    <property type="project" value="UniProtKB-KW"/>
</dbReference>
<keyword evidence="1" id="KW-0479">Metal-binding</keyword>
<dbReference type="RefSeq" id="WP_101991978.1">
    <property type="nucleotide sequence ID" value="NZ_BQTX01000018.1"/>
</dbReference>
<reference evidence="5" key="1">
    <citation type="submission" date="2019-01" db="EMBL/GenBank/DDBJ databases">
        <authorList>
            <person name="Lista F."/>
            <person name="Anselmo A."/>
        </authorList>
    </citation>
    <scope>NUCLEOTIDE SEQUENCE</scope>
    <source>
        <strain evidence="5">8S</strain>
    </source>
</reference>
<feature type="binding site" evidence="1">
    <location>
        <position position="166"/>
    </location>
    <ligand>
        <name>Mg(2+)</name>
        <dbReference type="ChEBI" id="CHEBI:18420"/>
    </ligand>
</feature>
<evidence type="ECO:0000259" key="3">
    <source>
        <dbReference type="Pfam" id="PF08841"/>
    </source>
</evidence>
<feature type="binding site" evidence="2">
    <location>
        <begin position="557"/>
        <end position="558"/>
    </location>
    <ligand>
        <name>ATP</name>
        <dbReference type="ChEBI" id="CHEBI:30616"/>
    </ligand>
</feature>
<dbReference type="SUPFAM" id="SSF53067">
    <property type="entry name" value="Actin-like ATPase domain"/>
    <property type="match status" value="2"/>
</dbReference>
<dbReference type="SUPFAM" id="SSF82317">
    <property type="entry name" value="Swiveling domain of dehydratase reactivase alpha subunit"/>
    <property type="match status" value="1"/>
</dbReference>
<feature type="binding site" evidence="1">
    <location>
        <position position="183"/>
    </location>
    <ligand>
        <name>Mg(2+)</name>
        <dbReference type="ChEBI" id="CHEBI:18420"/>
    </ligand>
</feature>
<dbReference type="InterPro" id="IPR028975">
    <property type="entry name" value="DDRA_swiveling_dom_sf"/>
</dbReference>
<dbReference type="InterPro" id="IPR040916">
    <property type="entry name" value="DDR_swiveling"/>
</dbReference>
<evidence type="ECO:0000313" key="5">
    <source>
        <dbReference type="EMBL" id="TCX64859.1"/>
    </source>
</evidence>
<keyword evidence="2" id="KW-0547">Nucleotide-binding</keyword>
<evidence type="ECO:0000259" key="4">
    <source>
        <dbReference type="Pfam" id="PF18427"/>
    </source>
</evidence>
<dbReference type="Gene3D" id="3.50.30.70">
    <property type="entry name" value="Swiveling domain of dehydratase reactivase alpha subunit"/>
    <property type="match status" value="1"/>
</dbReference>
<dbReference type="Pfam" id="PF18427">
    <property type="entry name" value="DDR_swiveling"/>
    <property type="match status" value="1"/>
</dbReference>
<dbReference type="Gene3D" id="3.30.420.40">
    <property type="match status" value="2"/>
</dbReference>
<dbReference type="InterPro" id="IPR030994">
    <property type="entry name" value="DDR_dom"/>
</dbReference>
<dbReference type="Pfam" id="PF08841">
    <property type="entry name" value="DDR"/>
    <property type="match status" value="1"/>
</dbReference>
<sequence length="610" mass="64216">MRYIAGIDIGNSSTEVALATLNEAGTLTITHSALAETTGIKGTLRNVFGIQEALALVARGAGIAVSDISLIRINEATPVIGDVAMETITETIITESTMIGHNPKTPGGAGLGVGITITPQELLTRPADAPYILVVSSAFDFADIASVINASLRAGYQITGVILQRDDGVLVSNRLEKPLPIVDEVLYIDRIPLGMLAAIEVAVPGKVIETLSNPYGIATVFHLNAEETKNIVPMARALIGNRSAVVVKTPSGDVKARAIPAGNLELLAQGRSVRVDVAAGAEAIMKAVDGCGKLDNVTGESGTNIGGMLEHVRQTMAELTNKPSSEIFIQDLLAVDTSVPVSVTGGLAGEFSLEQAVGIASMVKSDRLQMAMIAREIEQKLNIDVQIGGAEAEAAILGALTTPGTTRPLAILDLGAGSTDASIINPKGDIIATHLAGAGDMVTMIIARELGLEDRYLAEEIKKYPLAKVESLFHLRHEDGSVQFFSTPLPPAVFARVCVVKPDELVPLPGDLALEKVRAIRRSAKERVFVTNALRALRQVSPTGNIRDIPFVVLVGGSSLDFEVPQLVTDALAHYRLVAGRGNIRGSEGPRNAVATGLILSWHKEFAHGQ</sequence>
<keyword evidence="1" id="KW-0460">Magnesium</keyword>
<proteinExistence type="predicted"/>
<dbReference type="AlphaFoldDB" id="A0A483KX04"/>
<dbReference type="Gene3D" id="2.40.50.140">
    <property type="entry name" value="Nucleic acid-binding proteins"/>
    <property type="match status" value="1"/>
</dbReference>
<keyword evidence="2" id="KW-0067">ATP-binding</keyword>
<protein>
    <submittedName>
        <fullName evidence="5">Propanediol dehydratase reactivase alpha subunit PduG</fullName>
    </submittedName>
</protein>
<feature type="binding site" evidence="2">
    <location>
        <begin position="11"/>
        <end position="13"/>
    </location>
    <ligand>
        <name>ATP</name>
        <dbReference type="ChEBI" id="CHEBI:30616"/>
    </ligand>
</feature>